<dbReference type="Proteomes" id="UP001146120">
    <property type="component" value="Unassembled WGS sequence"/>
</dbReference>
<gene>
    <name evidence="5" type="ORF">N0F65_004647</name>
</gene>
<evidence type="ECO:0000313" key="6">
    <source>
        <dbReference type="Proteomes" id="UP001146120"/>
    </source>
</evidence>
<dbReference type="InterPro" id="IPR036770">
    <property type="entry name" value="Ankyrin_rpt-contain_sf"/>
</dbReference>
<dbReference type="InterPro" id="IPR036034">
    <property type="entry name" value="PDZ_sf"/>
</dbReference>
<reference evidence="5" key="1">
    <citation type="submission" date="2022-11" db="EMBL/GenBank/DDBJ databases">
        <authorList>
            <person name="Morgan W.R."/>
            <person name="Tartar A."/>
        </authorList>
    </citation>
    <scope>NUCLEOTIDE SEQUENCE</scope>
    <source>
        <strain evidence="5">ARSEF 373</strain>
    </source>
</reference>
<dbReference type="PROSITE" id="PS50106">
    <property type="entry name" value="PDZ"/>
    <property type="match status" value="1"/>
</dbReference>
<name>A0AAV2ZBN4_9STRA</name>
<feature type="region of interest" description="Disordered" evidence="3">
    <location>
        <begin position="143"/>
        <end position="170"/>
    </location>
</feature>
<dbReference type="GO" id="GO:0005737">
    <property type="term" value="C:cytoplasm"/>
    <property type="evidence" value="ECO:0007669"/>
    <property type="project" value="TreeGrafter"/>
</dbReference>
<dbReference type="EMBL" id="DAKRPA010000020">
    <property type="protein sequence ID" value="DBA03370.1"/>
    <property type="molecule type" value="Genomic_DNA"/>
</dbReference>
<keyword evidence="1" id="KW-0677">Repeat</keyword>
<dbReference type="PANTHER" id="PTHR24153">
    <property type="entry name" value="ESPIN"/>
    <property type="match status" value="1"/>
</dbReference>
<feature type="domain" description="PDZ" evidence="4">
    <location>
        <begin position="255"/>
        <end position="329"/>
    </location>
</feature>
<dbReference type="AlphaFoldDB" id="A0AAV2ZBN4"/>
<proteinExistence type="predicted"/>
<sequence>MDTAKRREVLALAEQGAWEDVLDCIEHDPVLAKAQDDFGMLPLHWACTEPSIALDTVQTILSAYPEACEVENLSGMLPLHVAISSKLPGLHMSALLKVYPDAAFAKDGKGVYPVEAAIANNLPTYTIDVIRKAGIRAVRSSSLEQLPSGGDNNPASSSSNQPELLKSQSMGPLMASRRASEFARFMDNRLISSRSMSAMDSAVVSTQLKDLLSQLQQLSCDIRSSASPSTTSRSSFSSSSSGSNSFVNSILWNPGDKLGLTFEPAAKDEGAKISSISSKSCALGVEKLKEGDVLVSINGTSVVGTNHASILRFLKRVKVTCKLCFSKGSGLDYSQVSIDSYGNQMVDQESILLSKVSEMLNTTLEKVSAVEETVRLSSAMSFCS</sequence>
<dbReference type="PANTHER" id="PTHR24153:SF8">
    <property type="entry name" value="FORKED, ISOFORM F"/>
    <property type="match status" value="1"/>
</dbReference>
<organism evidence="5 6">
    <name type="scientific">Lagenidium giganteum</name>
    <dbReference type="NCBI Taxonomy" id="4803"/>
    <lineage>
        <taxon>Eukaryota</taxon>
        <taxon>Sar</taxon>
        <taxon>Stramenopiles</taxon>
        <taxon>Oomycota</taxon>
        <taxon>Peronosporomycetes</taxon>
        <taxon>Pythiales</taxon>
        <taxon>Pythiaceae</taxon>
    </lineage>
</organism>
<dbReference type="SMART" id="SM00228">
    <property type="entry name" value="PDZ"/>
    <property type="match status" value="1"/>
</dbReference>
<dbReference type="GO" id="GO:0051017">
    <property type="term" value="P:actin filament bundle assembly"/>
    <property type="evidence" value="ECO:0007669"/>
    <property type="project" value="TreeGrafter"/>
</dbReference>
<dbReference type="SUPFAM" id="SSF50156">
    <property type="entry name" value="PDZ domain-like"/>
    <property type="match status" value="1"/>
</dbReference>
<evidence type="ECO:0000313" key="5">
    <source>
        <dbReference type="EMBL" id="DBA03370.1"/>
    </source>
</evidence>
<evidence type="ECO:0000256" key="1">
    <source>
        <dbReference type="ARBA" id="ARBA00022737"/>
    </source>
</evidence>
<dbReference type="InterPro" id="IPR001478">
    <property type="entry name" value="PDZ"/>
</dbReference>
<dbReference type="InterPro" id="IPR052420">
    <property type="entry name" value="Espin/Espin-like"/>
</dbReference>
<dbReference type="Gene3D" id="2.30.42.10">
    <property type="match status" value="1"/>
</dbReference>
<evidence type="ECO:0000256" key="2">
    <source>
        <dbReference type="ARBA" id="ARBA00023043"/>
    </source>
</evidence>
<dbReference type="GO" id="GO:0051015">
    <property type="term" value="F:actin filament binding"/>
    <property type="evidence" value="ECO:0007669"/>
    <property type="project" value="TreeGrafter"/>
</dbReference>
<reference evidence="5" key="2">
    <citation type="journal article" date="2023" name="Microbiol Resour">
        <title>Decontamination and Annotation of the Draft Genome Sequence of the Oomycete Lagenidium giganteum ARSEF 373.</title>
        <authorList>
            <person name="Morgan W.R."/>
            <person name="Tartar A."/>
        </authorList>
    </citation>
    <scope>NUCLEOTIDE SEQUENCE</scope>
    <source>
        <strain evidence="5">ARSEF 373</strain>
    </source>
</reference>
<protein>
    <recommendedName>
        <fullName evidence="4">PDZ domain-containing protein</fullName>
    </recommendedName>
</protein>
<dbReference type="Pfam" id="PF00595">
    <property type="entry name" value="PDZ"/>
    <property type="match status" value="1"/>
</dbReference>
<dbReference type="Gene3D" id="1.25.40.20">
    <property type="entry name" value="Ankyrin repeat-containing domain"/>
    <property type="match status" value="1"/>
</dbReference>
<dbReference type="SUPFAM" id="SSF48403">
    <property type="entry name" value="Ankyrin repeat"/>
    <property type="match status" value="1"/>
</dbReference>
<keyword evidence="6" id="KW-1185">Reference proteome</keyword>
<evidence type="ECO:0000256" key="3">
    <source>
        <dbReference type="SAM" id="MobiDB-lite"/>
    </source>
</evidence>
<accession>A0AAV2ZBN4</accession>
<comment type="caution">
    <text evidence="5">The sequence shown here is derived from an EMBL/GenBank/DDBJ whole genome shotgun (WGS) entry which is preliminary data.</text>
</comment>
<feature type="region of interest" description="Disordered" evidence="3">
    <location>
        <begin position="224"/>
        <end position="244"/>
    </location>
</feature>
<evidence type="ECO:0000259" key="4">
    <source>
        <dbReference type="PROSITE" id="PS50106"/>
    </source>
</evidence>
<keyword evidence="2" id="KW-0040">ANK repeat</keyword>